<accession>A0A7S0VF83</accession>
<evidence type="ECO:0000256" key="7">
    <source>
        <dbReference type="SAM" id="MobiDB-lite"/>
    </source>
</evidence>
<feature type="region of interest" description="Disordered" evidence="7">
    <location>
        <begin position="1"/>
        <end position="30"/>
    </location>
</feature>
<feature type="coiled-coil region" evidence="6">
    <location>
        <begin position="156"/>
        <end position="228"/>
    </location>
</feature>
<dbReference type="AlphaFoldDB" id="A0A7S0VF83"/>
<dbReference type="EMBL" id="HBFM01027391">
    <property type="protein sequence ID" value="CAD8785275.1"/>
    <property type="molecule type" value="Transcribed_RNA"/>
</dbReference>
<feature type="compositionally biased region" description="Polar residues" evidence="7">
    <location>
        <begin position="408"/>
        <end position="431"/>
    </location>
</feature>
<feature type="compositionally biased region" description="Low complexity" evidence="7">
    <location>
        <begin position="521"/>
        <end position="542"/>
    </location>
</feature>
<evidence type="ECO:0000256" key="4">
    <source>
        <dbReference type="ARBA" id="ARBA00023054"/>
    </source>
</evidence>
<dbReference type="GO" id="GO:0008017">
    <property type="term" value="F:microtubule binding"/>
    <property type="evidence" value="ECO:0007669"/>
    <property type="project" value="InterPro"/>
</dbReference>
<organism evidence="8">
    <name type="scientific">Polytomella parva</name>
    <dbReference type="NCBI Taxonomy" id="51329"/>
    <lineage>
        <taxon>Eukaryota</taxon>
        <taxon>Viridiplantae</taxon>
        <taxon>Chlorophyta</taxon>
        <taxon>core chlorophytes</taxon>
        <taxon>Chlorophyceae</taxon>
        <taxon>CS clade</taxon>
        <taxon>Chlamydomonadales</taxon>
        <taxon>Chlamydomonadaceae</taxon>
        <taxon>Polytomella</taxon>
    </lineage>
</organism>
<gene>
    <name evidence="8" type="ORF">PPAR00522_LOCUS17718</name>
</gene>
<keyword evidence="3" id="KW-0963">Cytoplasm</keyword>
<dbReference type="InterPro" id="IPR009768">
    <property type="entry name" value="MAP70"/>
</dbReference>
<sequence length="597" mass="63725">MSSILDSSSVKKLRASTSSLPRDATKGDDMGSEEVVHALVISDLERFENSLTLSKTDVEFYLQEIHSLKSSIASKDKQILTLEKELEETKDKKFQAEGGLSSINKELSTVKLDKRKLESQVLDLTLHTNSLSDKLVYASSQNPLSAIQVSGLMADIRMSNMERDNLKENNKALESSIRNYEKEISRLLKKLEEAEFLAKRCLELENKCLDFAKQLEDAKSEIRSLQQVVRGRDSEIMKSVKEHDATKVTLTGLREQLSRVTGEYKATQQANQELEREVSLARDELIRASAVAKRVAVFEVRAGVKEECTVPGTRHLEEVKYLSGENQRLKDKMSLLERDLNVSHALTDRFKRAASVNSVRASFSGSTARKLKEDGTPETGSEEESASGSSASGTTATRRPSTATEASRLSSVNRSRPSSAVTPTGTLLTTPRSVSASRRSGSNVRSVVSTNAAGGGGGGSGTGIGTGTGISIGAGNSNSASNGNNSNNNNSSNSSNAPIASANASTPPPVQRSISTSRPFSLTTPSTPLAAANSSNSATTPTGNGVSGSATKGLSRIPSTVRSSPTPNRIIRPATTAIVTPTRITHAPKAAPESVEA</sequence>
<keyword evidence="5" id="KW-0206">Cytoskeleton</keyword>
<feature type="compositionally biased region" description="Low complexity" evidence="7">
    <location>
        <begin position="386"/>
        <end position="407"/>
    </location>
</feature>
<keyword evidence="4 6" id="KW-0175">Coiled coil</keyword>
<evidence type="ECO:0000256" key="2">
    <source>
        <dbReference type="ARBA" id="ARBA00008825"/>
    </source>
</evidence>
<evidence type="ECO:0000256" key="5">
    <source>
        <dbReference type="ARBA" id="ARBA00023212"/>
    </source>
</evidence>
<feature type="coiled-coil region" evidence="6">
    <location>
        <begin position="72"/>
        <end position="120"/>
    </location>
</feature>
<feature type="compositionally biased region" description="Low complexity" evidence="7">
    <location>
        <begin position="477"/>
        <end position="505"/>
    </location>
</feature>
<dbReference type="GO" id="GO:0007010">
    <property type="term" value="P:cytoskeleton organization"/>
    <property type="evidence" value="ECO:0007669"/>
    <property type="project" value="InterPro"/>
</dbReference>
<dbReference type="PANTHER" id="PTHR31246">
    <property type="entry name" value="MICROTUBULE-ASSOCIATED PROTEIN 70-2"/>
    <property type="match status" value="1"/>
</dbReference>
<protein>
    <submittedName>
        <fullName evidence="8">Uncharacterized protein</fullName>
    </submittedName>
</protein>
<evidence type="ECO:0000313" key="8">
    <source>
        <dbReference type="EMBL" id="CAD8785275.1"/>
    </source>
</evidence>
<comment type="similarity">
    <text evidence="2">Belongs to the MAP70 family.</text>
</comment>
<reference evidence="8" key="1">
    <citation type="submission" date="2021-01" db="EMBL/GenBank/DDBJ databases">
        <authorList>
            <person name="Corre E."/>
            <person name="Pelletier E."/>
            <person name="Niang G."/>
            <person name="Scheremetjew M."/>
            <person name="Finn R."/>
            <person name="Kale V."/>
            <person name="Holt S."/>
            <person name="Cochrane G."/>
            <person name="Meng A."/>
            <person name="Brown T."/>
            <person name="Cohen L."/>
        </authorList>
    </citation>
    <scope>NUCLEOTIDE SEQUENCE</scope>
    <source>
        <strain evidence="8">SAG 63-3</strain>
    </source>
</reference>
<dbReference type="PANTHER" id="PTHR31246:SF32">
    <property type="entry name" value="MICROTUBULE-ASSOCIATED PROTEIN 70-1"/>
    <property type="match status" value="1"/>
</dbReference>
<comment type="subcellular location">
    <subcellularLocation>
        <location evidence="1">Cytoplasm</location>
        <location evidence="1">Cytoskeleton</location>
    </subcellularLocation>
</comment>
<proteinExistence type="inferred from homology"/>
<name>A0A7S0VF83_9CHLO</name>
<feature type="region of interest" description="Disordered" evidence="7">
    <location>
        <begin position="361"/>
        <end position="461"/>
    </location>
</feature>
<feature type="region of interest" description="Disordered" evidence="7">
    <location>
        <begin position="477"/>
        <end position="597"/>
    </location>
</feature>
<evidence type="ECO:0000256" key="6">
    <source>
        <dbReference type="SAM" id="Coils"/>
    </source>
</evidence>
<feature type="compositionally biased region" description="Polar residues" evidence="7">
    <location>
        <begin position="543"/>
        <end position="567"/>
    </location>
</feature>
<feature type="compositionally biased region" description="Low complexity" evidence="7">
    <location>
        <begin position="432"/>
        <end position="452"/>
    </location>
</feature>
<evidence type="ECO:0000256" key="1">
    <source>
        <dbReference type="ARBA" id="ARBA00004245"/>
    </source>
</evidence>
<feature type="coiled-coil region" evidence="6">
    <location>
        <begin position="257"/>
        <end position="291"/>
    </location>
</feature>
<dbReference type="GO" id="GO:0005856">
    <property type="term" value="C:cytoskeleton"/>
    <property type="evidence" value="ECO:0007669"/>
    <property type="project" value="UniProtKB-SubCell"/>
</dbReference>
<feature type="compositionally biased region" description="Polar residues" evidence="7">
    <location>
        <begin position="1"/>
        <end position="20"/>
    </location>
</feature>
<evidence type="ECO:0000256" key="3">
    <source>
        <dbReference type="ARBA" id="ARBA00022490"/>
    </source>
</evidence>
<dbReference type="Pfam" id="PF07058">
    <property type="entry name" value="MAP70"/>
    <property type="match status" value="1"/>
</dbReference>